<keyword evidence="4" id="KW-1185">Reference proteome</keyword>
<accession>A0A1X1EJS5</accession>
<evidence type="ECO:0000256" key="1">
    <source>
        <dbReference type="SAM" id="Coils"/>
    </source>
</evidence>
<evidence type="ECO:0000256" key="2">
    <source>
        <dbReference type="SAM" id="MobiDB-lite"/>
    </source>
</evidence>
<feature type="region of interest" description="Disordered" evidence="2">
    <location>
        <begin position="1006"/>
        <end position="1037"/>
    </location>
</feature>
<organism evidence="3 4">
    <name type="scientific">Pantoea cypripedii</name>
    <name type="common">Pectobacterium cypripedii</name>
    <name type="synonym">Erwinia cypripedii</name>
    <dbReference type="NCBI Taxonomy" id="55209"/>
    <lineage>
        <taxon>Bacteria</taxon>
        <taxon>Pseudomonadati</taxon>
        <taxon>Pseudomonadota</taxon>
        <taxon>Gammaproteobacteria</taxon>
        <taxon>Enterobacterales</taxon>
        <taxon>Erwiniaceae</taxon>
        <taxon>Pantoea</taxon>
    </lineage>
</organism>
<feature type="region of interest" description="Disordered" evidence="2">
    <location>
        <begin position="1598"/>
        <end position="1627"/>
    </location>
</feature>
<protein>
    <submittedName>
        <fullName evidence="3">Uncharacterized protein</fullName>
    </submittedName>
</protein>
<comment type="caution">
    <text evidence="3">The sequence shown here is derived from an EMBL/GenBank/DDBJ whole genome shotgun (WGS) entry which is preliminary data.</text>
</comment>
<name>A0A1X1EJS5_PANCY</name>
<dbReference type="Proteomes" id="UP000193749">
    <property type="component" value="Unassembled WGS sequence"/>
</dbReference>
<feature type="compositionally biased region" description="Polar residues" evidence="2">
    <location>
        <begin position="1122"/>
        <end position="1138"/>
    </location>
</feature>
<sequence>MSTSGKSARSDYSFVDDDSLILLDSAMKVALALVAEAEKVGGDLNGWLHDPDVGNLFKEVMKNSDIRCFLEEKSGLKIMTDGGNTLASRVTGGSGLLTREEGEKLGDVLVDLLLRDELQHRLMAAWEKEEEPAQATQAELPDVPELLEQREMLKEFRRLGENREFLVVDRERLTEKASELEKQTWTPYTPALAGAAEALQILCRKLSAHPPTTPEQNVGMMNAVLSLSDLSEALIQTDKVLAGVAAHKASGGEVELEAGPEAALRALRQALSKSEWKHVWDAVKKTGKGEKLTWQGNLRGTLKTAWESMELHCKDVTKALEKERDTYLRDVSHEVKWLEDEDEALGAACAGSKSATVREAQWALRALSREIRVELELSKEGDTGLLRDLKKATTDLCDMSAALQNMSAIQQAVKDGRMANPKDPVAILAGKALKTVGHDLEKARGKLEKHLKERRLCRPDNGALAKKLTEASEAAKKAAGLMGLRREMLKPELPKATLAILTRDLKHSKSVHAIGRTWASAGEVLAALKFMAVKGWYGVENGCAHWFHGAKHSVHDQQIRLAATGPLGMMVNVYRAMEDLAAASLTASSKKAAVTRQVHDNHSRLKADARTETPEHYRAAKLAELDEKRQAAELQLKNLGSELSAAQQELDGMWSRAGSLQQKSDITRLRDKCGETVKVCQNSAAEMQRKLDQLVNPAGGRADIKADALNNKESFQQALYAIQDCQRDTLLAMKRLELTVAHITGKSFALFSKDAQLAKYFAGPIYLSETMLPENLTETERDAYRQLLDLAAEEAGRAFPKKSDPQGEGLINRIKREVSLLRSGRALKPETLEHATAFRQGWAQKLASKSTGKASSDFTKWVMKSVFKQALPELFGVSFPVVKVLKLAWGATRLLDAFFEDMKRVNATITPGNKLPDEVVSSIRMAVVLGLAEKLITTVGGTPAKLIKDIAGLALKVYSSSYGETFAATMKALPKESLINLGFEGTNRAGVEVVRKVREELNEVAQASASSEGRAGEAKKIPVGNSRPAEANRVAEQQREVVAAAEKTPGAVKTPAAVKKTVRFADEEMQGDAPAVEPEQEVKSRRTRSTPPHMEQAPFDASAVQTPVTGAPEAAEDDTLEGASQSTPVGSTDASEFSMTEEEYNDTQIGIDVRNNTKIRTFIEKDIQKVIARHPDGHGKITSPYSYVDTMNDKTRPPIFKRVRVIDIYTGNGVTDDVKVLWEGGTGRRDSTDTNEAFRRDLFGHKPYKFDKNDPFKINRLTPEDINRSQRSYTRLRQEWTSHMAEMRKRMPELATLYRNIFKLGFTNALNSPENDLSETEKATMRDYLKGDTSRVITLRYNEQRVPDVIALVVPGTGENETHILMMDYDGNFKRVKATRELGEVENNSPRYSFKPDEETQQFISRRLVAGDEKEAEKQTTPKVIMDPSSHYDTKLADRHFNAQEREFDRVVADASRERYEIIDKALDTSAGYLGMALGMAGFPKSTPMGMLAGAIITTGKGLIKYVITPADDKVRLRNIRNQTIRDVFTGGAADLIGAKVMDNVPEGFRKMSKDTLGWYQRSTSMSGDIGKAFNKGADKVYDWMGLTVVDTTRTDTPFSNAERASASSEDALTASPDVGVGSSRTGKLWNQTTADLNKGFDELRYNKLSANTLKNLEELGIDYKKILDKHARDGSIEKATDNGITDYSQVEYDQHGVNELWGDVSKAYKKWEQSERLERMIGKLEELESKISGEQTIQIPYSLLKDFRDAGFDIDEYLKGNAVDDDNNPETQYTRKPERARLNRTELKRLIFIAKAKELEPSDINGALRLLDEIRYSLSGNEKTTIPNELQEILEKNGIKIKDYLRTHGDAEPARKAATQKGYAEPEQHLLSSDRTMDKHQFGDLAVMARLKLLEKTCRDLKMRLNH</sequence>
<reference evidence="3 4" key="1">
    <citation type="journal article" date="2017" name="Antonie Van Leeuwenhoek">
        <title>Phylogenomic resolution of the bacterial genus Pantoea and its relationship with Erwinia and Tatumella.</title>
        <authorList>
            <person name="Palmer M."/>
            <person name="Steenkamp E.T."/>
            <person name="Coetzee M.P."/>
            <person name="Chan W.Y."/>
            <person name="van Zyl E."/>
            <person name="De Maayer P."/>
            <person name="Coutinho T.A."/>
            <person name="Blom J."/>
            <person name="Smits T.H."/>
            <person name="Duffy B."/>
            <person name="Venter S.N."/>
        </authorList>
    </citation>
    <scope>NUCLEOTIDE SEQUENCE [LARGE SCALE GENOMIC DNA]</scope>
    <source>
        <strain evidence="3 4">LMG 2657</strain>
    </source>
</reference>
<gene>
    <name evidence="3" type="ORF">HA50_21160</name>
</gene>
<dbReference type="EMBL" id="MLJI01000002">
    <property type="protein sequence ID" value="ORM89165.1"/>
    <property type="molecule type" value="Genomic_DNA"/>
</dbReference>
<evidence type="ECO:0000313" key="3">
    <source>
        <dbReference type="EMBL" id="ORM89165.1"/>
    </source>
</evidence>
<keyword evidence="1" id="KW-0175">Coiled coil</keyword>
<evidence type="ECO:0000313" key="4">
    <source>
        <dbReference type="Proteomes" id="UP000193749"/>
    </source>
</evidence>
<feature type="region of interest" description="Disordered" evidence="2">
    <location>
        <begin position="1068"/>
        <end position="1144"/>
    </location>
</feature>
<proteinExistence type="predicted"/>
<feature type="coiled-coil region" evidence="1">
    <location>
        <begin position="622"/>
        <end position="649"/>
    </location>
</feature>